<sequence>MSAGVRHNVSFETNNIVLIALVAIRSIRYSKWRRCCVHGARLRGFLLEKINFLTSQYSSFAKSPFVDKITEQYNYEITKNPTEWKFVERLMPFKTIPQVVPKESYPSGWIPPKEEARKLPYFIPRTKNYAIPIYLQLSFKGNRKITQLKKIEGDIWLMNDDIKHLLKTKHKRYVETRVHEVARFIEIKGDYVNDMKEWAFSKGF</sequence>
<evidence type="ECO:0000256" key="2">
    <source>
        <dbReference type="ARBA" id="ARBA00005677"/>
    </source>
</evidence>
<dbReference type="Proteomes" id="UP001153292">
    <property type="component" value="Chromosome 16"/>
</dbReference>
<keyword evidence="9" id="KW-1185">Reference proteome</keyword>
<dbReference type="Pfam" id="PF05046">
    <property type="entry name" value="Img2"/>
    <property type="match status" value="1"/>
</dbReference>
<organism evidence="8 9">
    <name type="scientific">Chilo suppressalis</name>
    <name type="common">Asiatic rice borer moth</name>
    <dbReference type="NCBI Taxonomy" id="168631"/>
    <lineage>
        <taxon>Eukaryota</taxon>
        <taxon>Metazoa</taxon>
        <taxon>Ecdysozoa</taxon>
        <taxon>Arthropoda</taxon>
        <taxon>Hexapoda</taxon>
        <taxon>Insecta</taxon>
        <taxon>Pterygota</taxon>
        <taxon>Neoptera</taxon>
        <taxon>Endopterygota</taxon>
        <taxon>Lepidoptera</taxon>
        <taxon>Glossata</taxon>
        <taxon>Ditrysia</taxon>
        <taxon>Pyraloidea</taxon>
        <taxon>Crambidae</taxon>
        <taxon>Crambinae</taxon>
        <taxon>Chilo</taxon>
    </lineage>
</organism>
<reference evidence="8" key="1">
    <citation type="submission" date="2021-12" db="EMBL/GenBank/DDBJ databases">
        <authorList>
            <person name="King R."/>
        </authorList>
    </citation>
    <scope>NUCLEOTIDE SEQUENCE</scope>
</reference>
<proteinExistence type="inferred from homology"/>
<comment type="similarity">
    <text evidence="2">Belongs to the mitochondrion-specific ribosomal protein mL49 family.</text>
</comment>
<evidence type="ECO:0000256" key="5">
    <source>
        <dbReference type="ARBA" id="ARBA00023274"/>
    </source>
</evidence>
<dbReference type="PANTHER" id="PTHR13477">
    <property type="entry name" value="MITOCHONDRIAL 39S RIBOSOMAL PROTEIN L49"/>
    <property type="match status" value="1"/>
</dbReference>
<dbReference type="PANTHER" id="PTHR13477:SF0">
    <property type="entry name" value="LARGE RIBOSOMAL SUBUNIT PROTEIN ML49"/>
    <property type="match status" value="1"/>
</dbReference>
<keyword evidence="4" id="KW-0496">Mitochondrion</keyword>
<gene>
    <name evidence="8" type="ORF">CHILSU_LOCUS3327</name>
</gene>
<evidence type="ECO:0000256" key="3">
    <source>
        <dbReference type="ARBA" id="ARBA00022980"/>
    </source>
</evidence>
<evidence type="ECO:0000256" key="6">
    <source>
        <dbReference type="ARBA" id="ARBA00035191"/>
    </source>
</evidence>
<dbReference type="InterPro" id="IPR007740">
    <property type="entry name" value="Ribosomal_mL49"/>
</dbReference>
<dbReference type="Gene3D" id="3.30.780.10">
    <property type="entry name" value="SUI1-like domain"/>
    <property type="match status" value="1"/>
</dbReference>
<accession>A0ABN8AVI8</accession>
<protein>
    <recommendedName>
        <fullName evidence="6">Large ribosomal subunit protein mL49</fullName>
    </recommendedName>
    <alternativeName>
        <fullName evidence="7">39S ribosomal protein L49, mitochondrial</fullName>
    </alternativeName>
</protein>
<keyword evidence="5" id="KW-0687">Ribonucleoprotein</keyword>
<comment type="subcellular location">
    <subcellularLocation>
        <location evidence="1">Mitochondrion</location>
    </subcellularLocation>
</comment>
<dbReference type="EMBL" id="OU963909">
    <property type="protein sequence ID" value="CAH0400142.1"/>
    <property type="molecule type" value="Genomic_DNA"/>
</dbReference>
<keyword evidence="3" id="KW-0689">Ribosomal protein</keyword>
<evidence type="ECO:0000256" key="1">
    <source>
        <dbReference type="ARBA" id="ARBA00004173"/>
    </source>
</evidence>
<name>A0ABN8AVI8_CHISP</name>
<evidence type="ECO:0000256" key="7">
    <source>
        <dbReference type="ARBA" id="ARBA00035545"/>
    </source>
</evidence>
<evidence type="ECO:0000256" key="4">
    <source>
        <dbReference type="ARBA" id="ARBA00023128"/>
    </source>
</evidence>
<evidence type="ECO:0000313" key="9">
    <source>
        <dbReference type="Proteomes" id="UP001153292"/>
    </source>
</evidence>
<evidence type="ECO:0000313" key="8">
    <source>
        <dbReference type="EMBL" id="CAH0400142.1"/>
    </source>
</evidence>